<dbReference type="OrthoDB" id="1240046at2"/>
<dbReference type="EMBL" id="SELH01000026">
    <property type="protein sequence ID" value="TWP26062.1"/>
    <property type="molecule type" value="Genomic_DNA"/>
</dbReference>
<organism evidence="1 2">
    <name type="scientific">Apibacter muscae</name>
    <dbReference type="NCBI Taxonomy" id="2509004"/>
    <lineage>
        <taxon>Bacteria</taxon>
        <taxon>Pseudomonadati</taxon>
        <taxon>Bacteroidota</taxon>
        <taxon>Flavobacteriia</taxon>
        <taxon>Flavobacteriales</taxon>
        <taxon>Weeksellaceae</taxon>
        <taxon>Apibacter</taxon>
    </lineage>
</organism>
<evidence type="ECO:0000313" key="1">
    <source>
        <dbReference type="EMBL" id="TWP26062.1"/>
    </source>
</evidence>
<dbReference type="InterPro" id="IPR008983">
    <property type="entry name" value="Tumour_necrosis_fac-like_dom"/>
</dbReference>
<proteinExistence type="predicted"/>
<dbReference type="Gene3D" id="2.60.120.40">
    <property type="match status" value="1"/>
</dbReference>
<comment type="caution">
    <text evidence="1">The sequence shown here is derived from an EMBL/GenBank/DDBJ whole genome shotgun (WGS) entry which is preliminary data.</text>
</comment>
<name>A0A563D7K1_9FLAO</name>
<evidence type="ECO:0000313" key="2">
    <source>
        <dbReference type="Proteomes" id="UP000319499"/>
    </source>
</evidence>
<dbReference type="RefSeq" id="WP_146293471.1">
    <property type="nucleotide sequence ID" value="NZ_SELH01000026.1"/>
</dbReference>
<reference evidence="1 2" key="1">
    <citation type="submission" date="2019-02" db="EMBL/GenBank/DDBJ databases">
        <title>Apibacter muscae sp. nov.: a novel member of the house fly microbiota.</title>
        <authorList>
            <person name="Park R."/>
        </authorList>
    </citation>
    <scope>NUCLEOTIDE SEQUENCE [LARGE SCALE GENOMIC DNA]</scope>
    <source>
        <strain evidence="1 2">AL1</strain>
    </source>
</reference>
<dbReference type="AlphaFoldDB" id="A0A563D7K1"/>
<accession>A0A563D7K1</accession>
<protein>
    <recommendedName>
        <fullName evidence="3">C1q domain-containing protein</fullName>
    </recommendedName>
</protein>
<keyword evidence="2" id="KW-1185">Reference proteome</keyword>
<dbReference type="Proteomes" id="UP000319499">
    <property type="component" value="Unassembled WGS sequence"/>
</dbReference>
<gene>
    <name evidence="1" type="ORF">ETU09_10170</name>
</gene>
<sequence length="271" mass="29491">MEKINLFLFIVFINISVDAQVGINQDSPTSTLDIVVNPNNEYALKVYNSKKDLVFNINRDGNIGFDVENSNVLLGLNPDDGAIGIGNSYLTASEAGSGAIKYSKTDQLLYYSDGLTWSSISSKVLPLYTVANIENSTVVFPTDIKTQVTGFVVQYENNNAFVDGVFIAPRDGSYIFSYNLGFNLTSVLAGSYIEMELSILPSSNDTGVPRMLSLKSRKTYYVTANNMEPFAAITTTATLKASDKVIPYVYHNLGSTISLNPSACSISIVEN</sequence>
<dbReference type="SUPFAM" id="SSF49842">
    <property type="entry name" value="TNF-like"/>
    <property type="match status" value="1"/>
</dbReference>
<evidence type="ECO:0008006" key="3">
    <source>
        <dbReference type="Google" id="ProtNLM"/>
    </source>
</evidence>